<name>A0ABY3SE75_9BACL</name>
<dbReference type="RefSeq" id="WP_235118115.1">
    <property type="nucleotide sequence ID" value="NZ_CP090978.1"/>
</dbReference>
<dbReference type="Proteomes" id="UP001649230">
    <property type="component" value="Chromosome"/>
</dbReference>
<evidence type="ECO:0000313" key="3">
    <source>
        <dbReference type="Proteomes" id="UP001649230"/>
    </source>
</evidence>
<dbReference type="EMBL" id="CP090978">
    <property type="protein sequence ID" value="UJF31770.1"/>
    <property type="molecule type" value="Genomic_DNA"/>
</dbReference>
<feature type="transmembrane region" description="Helical" evidence="1">
    <location>
        <begin position="47"/>
        <end position="65"/>
    </location>
</feature>
<keyword evidence="3" id="KW-1185">Reference proteome</keyword>
<accession>A0ABY3SE75</accession>
<keyword evidence="1" id="KW-0812">Transmembrane</keyword>
<evidence type="ECO:0000256" key="1">
    <source>
        <dbReference type="SAM" id="Phobius"/>
    </source>
</evidence>
<proteinExistence type="predicted"/>
<sequence>MNLVPLTESIPSVRYMLLPAGFLVMATGLHFFSLLKYADQLKWYTRVVTHVPLLGILVVFFQQNGVQITVNQGLYWRMEQYNNSFTYLVSGIVLYSMIVLLVFLYTSYQKAVRSEKNDQQRYRIRLSLIGGSFT</sequence>
<keyword evidence="1" id="KW-1133">Transmembrane helix</keyword>
<protein>
    <submittedName>
        <fullName evidence="2">Uncharacterized protein</fullName>
    </submittedName>
</protein>
<keyword evidence="1" id="KW-0472">Membrane</keyword>
<evidence type="ECO:0000313" key="2">
    <source>
        <dbReference type="EMBL" id="UJF31770.1"/>
    </source>
</evidence>
<feature type="transmembrane region" description="Helical" evidence="1">
    <location>
        <begin position="15"/>
        <end position="35"/>
    </location>
</feature>
<reference evidence="2 3" key="1">
    <citation type="journal article" date="2024" name="Int. J. Syst. Evol. Microbiol.">
        <title>Paenibacillus hexagrammi sp. nov., a novel bacterium isolated from the gut content of Hexagrammos agrammus.</title>
        <authorList>
            <person name="Jung H.K."/>
            <person name="Kim D.G."/>
            <person name="Zin H."/>
            <person name="Park J."/>
            <person name="Jung H."/>
            <person name="Kim Y.O."/>
            <person name="Kong H.J."/>
            <person name="Kim J.W."/>
            <person name="Kim Y.S."/>
        </authorList>
    </citation>
    <scope>NUCLEOTIDE SEQUENCE [LARGE SCALE GENOMIC DNA]</scope>
    <source>
        <strain evidence="2 3">YPD9-1</strain>
    </source>
</reference>
<organism evidence="2 3">
    <name type="scientific">Paenibacillus hexagrammi</name>
    <dbReference type="NCBI Taxonomy" id="2908839"/>
    <lineage>
        <taxon>Bacteria</taxon>
        <taxon>Bacillati</taxon>
        <taxon>Bacillota</taxon>
        <taxon>Bacilli</taxon>
        <taxon>Bacillales</taxon>
        <taxon>Paenibacillaceae</taxon>
        <taxon>Paenibacillus</taxon>
    </lineage>
</organism>
<gene>
    <name evidence="2" type="ORF">L0M14_18580</name>
</gene>
<feature type="transmembrane region" description="Helical" evidence="1">
    <location>
        <begin position="85"/>
        <end position="106"/>
    </location>
</feature>